<feature type="region of interest" description="Disordered" evidence="6">
    <location>
        <begin position="1"/>
        <end position="70"/>
    </location>
</feature>
<dbReference type="PANTHER" id="PTHR10015:SF427">
    <property type="entry name" value="HEAT SHOCK FACTOR PROTEIN"/>
    <property type="match status" value="1"/>
</dbReference>
<evidence type="ECO:0000256" key="6">
    <source>
        <dbReference type="SAM" id="MobiDB-lite"/>
    </source>
</evidence>
<feature type="domain" description="HSF-type DNA-binding" evidence="7">
    <location>
        <begin position="203"/>
        <end position="312"/>
    </location>
</feature>
<dbReference type="InterPro" id="IPR000232">
    <property type="entry name" value="HSF_DNA-bd"/>
</dbReference>
<dbReference type="Proteomes" id="UP000321518">
    <property type="component" value="Unassembled WGS sequence"/>
</dbReference>
<organism evidence="8 9">
    <name type="scientific">Rhodotorula toruloides</name>
    <name type="common">Yeast</name>
    <name type="synonym">Rhodosporidium toruloides</name>
    <dbReference type="NCBI Taxonomy" id="5286"/>
    <lineage>
        <taxon>Eukaryota</taxon>
        <taxon>Fungi</taxon>
        <taxon>Dikarya</taxon>
        <taxon>Basidiomycota</taxon>
        <taxon>Pucciniomycotina</taxon>
        <taxon>Microbotryomycetes</taxon>
        <taxon>Sporidiobolales</taxon>
        <taxon>Sporidiobolaceae</taxon>
        <taxon>Rhodotorula</taxon>
    </lineage>
</organism>
<dbReference type="AlphaFoldDB" id="A0A511K9J5"/>
<keyword evidence="8" id="KW-0346">Stress response</keyword>
<comment type="subcellular location">
    <subcellularLocation>
        <location evidence="1">Nucleus</location>
    </subcellularLocation>
</comment>
<evidence type="ECO:0000256" key="4">
    <source>
        <dbReference type="ARBA" id="ARBA00023242"/>
    </source>
</evidence>
<comment type="similarity">
    <text evidence="2 5">Belongs to the HSF family.</text>
</comment>
<evidence type="ECO:0000313" key="8">
    <source>
        <dbReference type="EMBL" id="GEM06134.1"/>
    </source>
</evidence>
<feature type="compositionally biased region" description="Low complexity" evidence="6">
    <location>
        <begin position="59"/>
        <end position="70"/>
    </location>
</feature>
<proteinExistence type="inferred from homology"/>
<dbReference type="OrthoDB" id="60033at2759"/>
<feature type="compositionally biased region" description="Polar residues" evidence="6">
    <location>
        <begin position="45"/>
        <end position="56"/>
    </location>
</feature>
<protein>
    <submittedName>
        <fullName evidence="8">Heat shock transcription factor</fullName>
    </submittedName>
</protein>
<feature type="compositionally biased region" description="Gly residues" evidence="6">
    <location>
        <begin position="1"/>
        <end position="10"/>
    </location>
</feature>
<feature type="region of interest" description="Disordered" evidence="6">
    <location>
        <begin position="128"/>
        <end position="183"/>
    </location>
</feature>
<evidence type="ECO:0000256" key="5">
    <source>
        <dbReference type="RuleBase" id="RU004020"/>
    </source>
</evidence>
<dbReference type="GO" id="GO:0043565">
    <property type="term" value="F:sequence-specific DNA binding"/>
    <property type="evidence" value="ECO:0007669"/>
    <property type="project" value="InterPro"/>
</dbReference>
<evidence type="ECO:0000256" key="3">
    <source>
        <dbReference type="ARBA" id="ARBA00023125"/>
    </source>
</evidence>
<evidence type="ECO:0000259" key="7">
    <source>
        <dbReference type="SMART" id="SM00415"/>
    </source>
</evidence>
<dbReference type="GO" id="GO:0005634">
    <property type="term" value="C:nucleus"/>
    <property type="evidence" value="ECO:0007669"/>
    <property type="project" value="UniProtKB-SubCell"/>
</dbReference>
<keyword evidence="4" id="KW-0539">Nucleus</keyword>
<evidence type="ECO:0000256" key="2">
    <source>
        <dbReference type="ARBA" id="ARBA00006403"/>
    </source>
</evidence>
<reference evidence="8 9" key="1">
    <citation type="submission" date="2019-07" db="EMBL/GenBank/DDBJ databases">
        <title>Rhodotorula toruloides NBRC10032 genome sequencing.</title>
        <authorList>
            <person name="Shida Y."/>
            <person name="Takaku H."/>
            <person name="Ogasawara W."/>
            <person name="Mori K."/>
        </authorList>
    </citation>
    <scope>NUCLEOTIDE SEQUENCE [LARGE SCALE GENOMIC DNA]</scope>
    <source>
        <strain evidence="8 9">NBRC10032</strain>
    </source>
</reference>
<feature type="compositionally biased region" description="Pro residues" evidence="6">
    <location>
        <begin position="409"/>
        <end position="418"/>
    </location>
</feature>
<dbReference type="GO" id="GO:0003700">
    <property type="term" value="F:DNA-binding transcription factor activity"/>
    <property type="evidence" value="ECO:0007669"/>
    <property type="project" value="InterPro"/>
</dbReference>
<feature type="compositionally biased region" description="Pro residues" evidence="6">
    <location>
        <begin position="354"/>
        <end position="367"/>
    </location>
</feature>
<gene>
    <name evidence="8" type="ORF">Rt10032_c01g0151</name>
</gene>
<sequence>MYSSEGGGHGWPAQSRREGDPRRRSAAPSQVPTDEGIGASIAASVPTSDTRQQQPLHVSPSAAYTPPTSYAAPQLVPIPVPYERDDPAGPPVVAPFPLRPPPPVEHTVLAVPPSYTHDTTFVSVESARWNTQPDPSRLPTVAGPSSSPSRRDSLGIGSSKSWRERGRRYSTASSTSGDSYSTSPLAGGVVALPEVANGTLPPEIKPFVQKLYNLLAEPQLYQDVILWNHTGDAFFVAHNDRFINEVLQTNFGHQNIHSFTRQLNVYGFQRMNIAQLRAGLDLEGRVSSQYSGWSHPNFQRGGAASLHLLTPRPSRARIMRKLEKQSHSGASSRPSKSPKEALVSLPFSPTSHLPLPPAAGVPSPPAPLATYRLPHPPSPDTLAPAHHPPYYDDPNPSPSMQTWHDAGAGPPPPPPRLP</sequence>
<dbReference type="Pfam" id="PF00447">
    <property type="entry name" value="HSF_DNA-bind"/>
    <property type="match status" value="1"/>
</dbReference>
<feature type="region of interest" description="Disordered" evidence="6">
    <location>
        <begin position="322"/>
        <end position="418"/>
    </location>
</feature>
<dbReference type="SMART" id="SM00415">
    <property type="entry name" value="HSF"/>
    <property type="match status" value="1"/>
</dbReference>
<dbReference type="SUPFAM" id="SSF46785">
    <property type="entry name" value="Winged helix' DNA-binding domain"/>
    <property type="match status" value="1"/>
</dbReference>
<keyword evidence="3" id="KW-0238">DNA-binding</keyword>
<evidence type="ECO:0000313" key="9">
    <source>
        <dbReference type="Proteomes" id="UP000321518"/>
    </source>
</evidence>
<evidence type="ECO:0000256" key="1">
    <source>
        <dbReference type="ARBA" id="ARBA00004123"/>
    </source>
</evidence>
<dbReference type="InterPro" id="IPR036388">
    <property type="entry name" value="WH-like_DNA-bd_sf"/>
</dbReference>
<dbReference type="InterPro" id="IPR036390">
    <property type="entry name" value="WH_DNA-bd_sf"/>
</dbReference>
<accession>A0A511K9J5</accession>
<dbReference type="PANTHER" id="PTHR10015">
    <property type="entry name" value="HEAT SHOCK TRANSCRIPTION FACTOR"/>
    <property type="match status" value="1"/>
</dbReference>
<dbReference type="Gene3D" id="1.10.10.10">
    <property type="entry name" value="Winged helix-like DNA-binding domain superfamily/Winged helix DNA-binding domain"/>
    <property type="match status" value="1"/>
</dbReference>
<name>A0A511K9J5_RHOTO</name>
<comment type="caution">
    <text evidence="8">The sequence shown here is derived from an EMBL/GenBank/DDBJ whole genome shotgun (WGS) entry which is preliminary data.</text>
</comment>
<dbReference type="EMBL" id="BJWK01000001">
    <property type="protein sequence ID" value="GEM06134.1"/>
    <property type="molecule type" value="Genomic_DNA"/>
</dbReference>
<feature type="compositionally biased region" description="Low complexity" evidence="6">
    <location>
        <begin position="170"/>
        <end position="183"/>
    </location>
</feature>